<keyword evidence="2" id="KW-1185">Reference proteome</keyword>
<dbReference type="Proteomes" id="UP000597617">
    <property type="component" value="Unassembled WGS sequence"/>
</dbReference>
<proteinExistence type="predicted"/>
<protein>
    <recommendedName>
        <fullName evidence="3">7-cyano-7-deazaguanine synthase</fullName>
    </recommendedName>
</protein>
<evidence type="ECO:0000313" key="2">
    <source>
        <dbReference type="Proteomes" id="UP000597617"/>
    </source>
</evidence>
<dbReference type="RefSeq" id="WP_196281394.1">
    <property type="nucleotide sequence ID" value="NZ_JADQDQ010000002.1"/>
</dbReference>
<name>A0ABS0IF95_9BACT</name>
<accession>A0ABS0IF95</accession>
<comment type="caution">
    <text evidence="1">The sequence shown here is derived from an EMBL/GenBank/DDBJ whole genome shotgun (WGS) entry which is preliminary data.</text>
</comment>
<organism evidence="1 2">
    <name type="scientific">Hymenobacter jeongseonensis</name>
    <dbReference type="NCBI Taxonomy" id="2791027"/>
    <lineage>
        <taxon>Bacteria</taxon>
        <taxon>Pseudomonadati</taxon>
        <taxon>Bacteroidota</taxon>
        <taxon>Cytophagia</taxon>
        <taxon>Cytophagales</taxon>
        <taxon>Hymenobacteraceae</taxon>
        <taxon>Hymenobacter</taxon>
    </lineage>
</organism>
<reference evidence="1 2" key="1">
    <citation type="submission" date="2020-11" db="EMBL/GenBank/DDBJ databases">
        <authorList>
            <person name="Kim M.K."/>
        </authorList>
    </citation>
    <scope>NUCLEOTIDE SEQUENCE [LARGE SCALE GENOMIC DNA]</scope>
    <source>
        <strain evidence="1 2">BT683</strain>
    </source>
</reference>
<gene>
    <name evidence="1" type="ORF">I2I05_06440</name>
</gene>
<dbReference type="EMBL" id="JADQDQ010000002">
    <property type="protein sequence ID" value="MBF9237030.1"/>
    <property type="molecule type" value="Genomic_DNA"/>
</dbReference>
<evidence type="ECO:0000313" key="1">
    <source>
        <dbReference type="EMBL" id="MBF9237030.1"/>
    </source>
</evidence>
<sequence length="392" mass="44267">MLIQDLSISDHGSLRRLSATIVWETSKTETQFVYFDVPAKYASYLYESYDCFLAGAIVPAFFAGEKRIKIDGEICPVLRRGLVHNMHWLAHWYKPSTSIPEIESQTKTGYDLPNNRHAASFLSGGIDSLSTLRLNQLNFSEDHPQRIKDGIMVFGFDIAGREHEKNHEEQFEIALQALENIASESNINLIPVYTNIRHLNDDISFWMTKSHGAALAAVGLALSNRINSVYIGSSYDIANMQPWGSHPILDSNFSSQYLAVHHDGAELSRLEKTEIVANWNLGLNNIRVCVANEGVLNCGKCEKCVRTMFQLYALNKLQDTNVFPVKNVEAGMLKTISIGSKYAEICYQDLYPIFKKMGRNDLAEAVSGLVSRRKNYLVKRKVIDFAKIYLKK</sequence>
<evidence type="ECO:0008006" key="3">
    <source>
        <dbReference type="Google" id="ProtNLM"/>
    </source>
</evidence>